<dbReference type="Pfam" id="PF00378">
    <property type="entry name" value="ECH_1"/>
    <property type="match status" value="1"/>
</dbReference>
<dbReference type="InterPro" id="IPR029045">
    <property type="entry name" value="ClpP/crotonase-like_dom_sf"/>
</dbReference>
<dbReference type="VEuPathDB" id="FungiDB:A1O9_09674"/>
<dbReference type="Proteomes" id="UP000027920">
    <property type="component" value="Unassembled WGS sequence"/>
</dbReference>
<organism evidence="6 7">
    <name type="scientific">Exophiala aquamarina CBS 119918</name>
    <dbReference type="NCBI Taxonomy" id="1182545"/>
    <lineage>
        <taxon>Eukaryota</taxon>
        <taxon>Fungi</taxon>
        <taxon>Dikarya</taxon>
        <taxon>Ascomycota</taxon>
        <taxon>Pezizomycotina</taxon>
        <taxon>Eurotiomycetes</taxon>
        <taxon>Chaetothyriomycetidae</taxon>
        <taxon>Chaetothyriales</taxon>
        <taxon>Herpotrichiellaceae</taxon>
        <taxon>Exophiala</taxon>
    </lineage>
</organism>
<dbReference type="AlphaFoldDB" id="A0A072P472"/>
<evidence type="ECO:0000256" key="1">
    <source>
        <dbReference type="ARBA" id="ARBA00004275"/>
    </source>
</evidence>
<dbReference type="STRING" id="1182545.A0A072P472"/>
<evidence type="ECO:0000256" key="4">
    <source>
        <dbReference type="ARBA" id="ARBA00023140"/>
    </source>
</evidence>
<dbReference type="OrthoDB" id="448450at2759"/>
<evidence type="ECO:0008006" key="8">
    <source>
        <dbReference type="Google" id="ProtNLM"/>
    </source>
</evidence>
<dbReference type="RefSeq" id="XP_013257097.1">
    <property type="nucleotide sequence ID" value="XM_013401643.1"/>
</dbReference>
<proteinExistence type="inferred from homology"/>
<reference evidence="6 7" key="1">
    <citation type="submission" date="2013-03" db="EMBL/GenBank/DDBJ databases">
        <title>The Genome Sequence of Exophiala aquamarina CBS 119918.</title>
        <authorList>
            <consortium name="The Broad Institute Genomics Platform"/>
            <person name="Cuomo C."/>
            <person name="de Hoog S."/>
            <person name="Gorbushina A."/>
            <person name="Walker B."/>
            <person name="Young S.K."/>
            <person name="Zeng Q."/>
            <person name="Gargeya S."/>
            <person name="Fitzgerald M."/>
            <person name="Haas B."/>
            <person name="Abouelleil A."/>
            <person name="Allen A.W."/>
            <person name="Alvarado L."/>
            <person name="Arachchi H.M."/>
            <person name="Berlin A.M."/>
            <person name="Chapman S.B."/>
            <person name="Gainer-Dewar J."/>
            <person name="Goldberg J."/>
            <person name="Griggs A."/>
            <person name="Gujja S."/>
            <person name="Hansen M."/>
            <person name="Howarth C."/>
            <person name="Imamovic A."/>
            <person name="Ireland A."/>
            <person name="Larimer J."/>
            <person name="McCowan C."/>
            <person name="Murphy C."/>
            <person name="Pearson M."/>
            <person name="Poon T.W."/>
            <person name="Priest M."/>
            <person name="Roberts A."/>
            <person name="Saif S."/>
            <person name="Shea T."/>
            <person name="Sisk P."/>
            <person name="Sykes S."/>
            <person name="Wortman J."/>
            <person name="Nusbaum C."/>
            <person name="Birren B."/>
        </authorList>
    </citation>
    <scope>NUCLEOTIDE SEQUENCE [LARGE SCALE GENOMIC DNA]</scope>
    <source>
        <strain evidence="6 7">CBS 119918</strain>
    </source>
</reference>
<dbReference type="GO" id="GO:0006635">
    <property type="term" value="P:fatty acid beta-oxidation"/>
    <property type="evidence" value="ECO:0007669"/>
    <property type="project" value="TreeGrafter"/>
</dbReference>
<comment type="similarity">
    <text evidence="3">Belongs to the enoyl-CoA hydratase/isomerase family.</text>
</comment>
<comment type="caution">
    <text evidence="6">The sequence shown here is derived from an EMBL/GenBank/DDBJ whole genome shotgun (WGS) entry which is preliminary data.</text>
</comment>
<comment type="subcellular location">
    <subcellularLocation>
        <location evidence="1">Peroxisome</location>
    </subcellularLocation>
</comment>
<dbReference type="PANTHER" id="PTHR43684">
    <property type="match status" value="1"/>
</dbReference>
<dbReference type="PANTHER" id="PTHR43684:SF1">
    <property type="entry name" value="ENOYL-COA DELTA ISOMERASE 2"/>
    <property type="match status" value="1"/>
</dbReference>
<dbReference type="SUPFAM" id="SSF52096">
    <property type="entry name" value="ClpP/crotonase"/>
    <property type="match status" value="1"/>
</dbReference>
<comment type="pathway">
    <text evidence="2">Lipid metabolism; fatty acid beta-oxidation.</text>
</comment>
<dbReference type="GO" id="GO:0004165">
    <property type="term" value="F:delta(3)-delta(2)-enoyl-CoA isomerase activity"/>
    <property type="evidence" value="ECO:0007669"/>
    <property type="project" value="UniProtKB-ARBA"/>
</dbReference>
<protein>
    <recommendedName>
        <fullName evidence="8">Enoyl-CoA hydratase</fullName>
    </recommendedName>
</protein>
<evidence type="ECO:0000313" key="7">
    <source>
        <dbReference type="Proteomes" id="UP000027920"/>
    </source>
</evidence>
<dbReference type="InterPro" id="IPR001753">
    <property type="entry name" value="Enoyl-CoA_hydra/iso"/>
</dbReference>
<dbReference type="EMBL" id="AMGV01000010">
    <property type="protein sequence ID" value="KEF54507.1"/>
    <property type="molecule type" value="Genomic_DNA"/>
</dbReference>
<keyword evidence="5" id="KW-0413">Isomerase</keyword>
<sequence>MSVTVEYRGRIAIITLNVPAKLNALTSEGYFLLADYMRKVANDPEIVVTVLTGSGRLFSAGADVQRTGNRNIDGQPYKPMVQQEATPMQSAPFRQTQLRNLAHIIEVTDAFYTHPKLLVTALNGPCVGLSAALVAYSDFIYAMPHVYLFCPFTSLGITAEGGSTALFSRRMGFKVAAEALIMSKRIQCEELVRCGFINEVFDAGKGVDQFLNRVLVEVEMRLVSKLNPFSMLHVKALMRKPEIPLFASQTVEETLGVVDSLARAAEMADRAKGGKKGARL</sequence>
<evidence type="ECO:0000256" key="5">
    <source>
        <dbReference type="ARBA" id="ARBA00023235"/>
    </source>
</evidence>
<name>A0A072P472_9EURO</name>
<dbReference type="InterPro" id="IPR051053">
    <property type="entry name" value="ECH/Chromodomain_protein"/>
</dbReference>
<dbReference type="Gene3D" id="3.90.226.10">
    <property type="entry name" value="2-enoyl-CoA Hydratase, Chain A, domain 1"/>
    <property type="match status" value="1"/>
</dbReference>
<evidence type="ECO:0000313" key="6">
    <source>
        <dbReference type="EMBL" id="KEF54507.1"/>
    </source>
</evidence>
<dbReference type="CDD" id="cd06558">
    <property type="entry name" value="crotonase-like"/>
    <property type="match status" value="1"/>
</dbReference>
<gene>
    <name evidence="6" type="ORF">A1O9_09674</name>
</gene>
<dbReference type="HOGENOM" id="CLU_009834_6_2_1"/>
<keyword evidence="7" id="KW-1185">Reference proteome</keyword>
<accession>A0A072P472</accession>
<keyword evidence="4" id="KW-0576">Peroxisome</keyword>
<evidence type="ECO:0000256" key="3">
    <source>
        <dbReference type="ARBA" id="ARBA00005254"/>
    </source>
</evidence>
<dbReference type="GO" id="GO:0005782">
    <property type="term" value="C:peroxisomal matrix"/>
    <property type="evidence" value="ECO:0007669"/>
    <property type="project" value="TreeGrafter"/>
</dbReference>
<dbReference type="GeneID" id="25284582"/>
<evidence type="ECO:0000256" key="2">
    <source>
        <dbReference type="ARBA" id="ARBA00005005"/>
    </source>
</evidence>
<dbReference type="FunFam" id="3.90.226.10:FF:000048">
    <property type="entry name" value="3,2-trans-enoyl-CoA isomerase"/>
    <property type="match status" value="1"/>
</dbReference>